<evidence type="ECO:0000259" key="3">
    <source>
        <dbReference type="SMART" id="SM00062"/>
    </source>
</evidence>
<dbReference type="AlphaFoldDB" id="A0A0W0WTT7"/>
<name>A0A0W0WTT7_9GAMM</name>
<dbReference type="Gene3D" id="3.40.190.10">
    <property type="entry name" value="Periplasmic binding protein-like II"/>
    <property type="match status" value="2"/>
</dbReference>
<protein>
    <submittedName>
        <fullName evidence="4">Arginine-binding periplasmic protein</fullName>
    </submittedName>
</protein>
<dbReference type="EMBL" id="LNYO01000013">
    <property type="protein sequence ID" value="KTD35735.1"/>
    <property type="molecule type" value="Genomic_DNA"/>
</dbReference>
<keyword evidence="2" id="KW-0732">Signal</keyword>
<comment type="caution">
    <text evidence="4">The sequence shown here is derived from an EMBL/GenBank/DDBJ whole genome shotgun (WGS) entry which is preliminary data.</text>
</comment>
<feature type="domain" description="Solute-binding protein family 3/N-terminal" evidence="3">
    <location>
        <begin position="42"/>
        <end position="258"/>
    </location>
</feature>
<reference evidence="4 5" key="1">
    <citation type="submission" date="2015-11" db="EMBL/GenBank/DDBJ databases">
        <title>Genomic analysis of 38 Legionella species identifies large and diverse effector repertoires.</title>
        <authorList>
            <person name="Burstein D."/>
            <person name="Amaro F."/>
            <person name="Zusman T."/>
            <person name="Lifshitz Z."/>
            <person name="Cohen O."/>
            <person name="Gilbert J.A."/>
            <person name="Pupko T."/>
            <person name="Shuman H.A."/>
            <person name="Segal G."/>
        </authorList>
    </citation>
    <scope>NUCLEOTIDE SEQUENCE [LARGE SCALE GENOMIC DNA]</scope>
    <source>
        <strain evidence="4 5">ATCC 49506</strain>
    </source>
</reference>
<dbReference type="SUPFAM" id="SSF53850">
    <property type="entry name" value="Periplasmic binding protein-like II"/>
    <property type="match status" value="1"/>
</dbReference>
<dbReference type="Proteomes" id="UP000054725">
    <property type="component" value="Unassembled WGS sequence"/>
</dbReference>
<dbReference type="SMART" id="SM00062">
    <property type="entry name" value="PBPb"/>
    <property type="match status" value="1"/>
</dbReference>
<comment type="similarity">
    <text evidence="1">Belongs to the bacterial solute-binding protein 3 family.</text>
</comment>
<dbReference type="PATRIC" id="fig|45070.6.peg.765"/>
<dbReference type="PANTHER" id="PTHR35936">
    <property type="entry name" value="MEMBRANE-BOUND LYTIC MUREIN TRANSGLYCOSYLASE F"/>
    <property type="match status" value="1"/>
</dbReference>
<dbReference type="PANTHER" id="PTHR35936:SF19">
    <property type="entry name" value="AMINO-ACID-BINDING PROTEIN YXEM-RELATED"/>
    <property type="match status" value="1"/>
</dbReference>
<keyword evidence="5" id="KW-1185">Reference proteome</keyword>
<evidence type="ECO:0000256" key="1">
    <source>
        <dbReference type="ARBA" id="ARBA00010333"/>
    </source>
</evidence>
<evidence type="ECO:0000313" key="5">
    <source>
        <dbReference type="Proteomes" id="UP000054725"/>
    </source>
</evidence>
<proteinExistence type="inferred from homology"/>
<accession>A0A0W0WTT7</accession>
<dbReference type="OrthoDB" id="5650375at2"/>
<gene>
    <name evidence="4" type="ORF">Lnau_0719</name>
</gene>
<dbReference type="InterPro" id="IPR001638">
    <property type="entry name" value="Solute-binding_3/MltF_N"/>
</dbReference>
<sequence length="258" mass="29318">MVYQYDLKLKKDVKQSRMNTMRYWLLIVILLSPLGSATSYATIKIGTPAFNPPFEISDTEGFDMDLMRIICRRINEDCKFYPMEKPMLYNALNQRQVDVAIGGFTISETRSIKYIFSLPYIVSNGTFIVLKNQLFTSIKDLAGKKIGVVEGSDYEQFLTEQFGSQYQVVSYQGPIHLMDALEKGEISAVFLDSFARDYWVSYSSGEFTSLGDTVPVGSGMAIMALPEQALLLNRINEQIKLMESDGTYINLYNNYFSN</sequence>
<evidence type="ECO:0000256" key="2">
    <source>
        <dbReference type="ARBA" id="ARBA00022729"/>
    </source>
</evidence>
<evidence type="ECO:0000313" key="4">
    <source>
        <dbReference type="EMBL" id="KTD35735.1"/>
    </source>
</evidence>
<dbReference type="Pfam" id="PF00497">
    <property type="entry name" value="SBP_bac_3"/>
    <property type="match status" value="1"/>
</dbReference>
<dbReference type="STRING" id="45070.Lnau_0719"/>
<organism evidence="4 5">
    <name type="scientific">Legionella nautarum</name>
    <dbReference type="NCBI Taxonomy" id="45070"/>
    <lineage>
        <taxon>Bacteria</taxon>
        <taxon>Pseudomonadati</taxon>
        <taxon>Pseudomonadota</taxon>
        <taxon>Gammaproteobacteria</taxon>
        <taxon>Legionellales</taxon>
        <taxon>Legionellaceae</taxon>
        <taxon>Legionella</taxon>
    </lineage>
</organism>